<evidence type="ECO:0000313" key="2">
    <source>
        <dbReference type="Proteomes" id="UP000254134"/>
    </source>
</evidence>
<gene>
    <name evidence="1" type="ORF">Gocc_2923</name>
</gene>
<protein>
    <recommendedName>
        <fullName evidence="3">Holin</fullName>
    </recommendedName>
</protein>
<proteinExistence type="predicted"/>
<reference evidence="2" key="2">
    <citation type="journal article" date="2019" name="MicrobiologyOpen">
        <title>High-quality draft genome sequence of Gaiella occulta isolated from a 150 meter deep mineral water borehole and comparison with the genome sequences of other deep-branching lineages of the phylum Actinobacteria.</title>
        <authorList>
            <person name="Severino R."/>
            <person name="Froufe H.J.C."/>
            <person name="Barroso C."/>
            <person name="Albuquerque L."/>
            <person name="Lobo-da-Cunha A."/>
            <person name="da Costa M.S."/>
            <person name="Egas C."/>
        </authorList>
    </citation>
    <scope>NUCLEOTIDE SEQUENCE [LARGE SCALE GENOMIC DNA]</scope>
    <source>
        <strain evidence="2">F2-233</strain>
    </source>
</reference>
<dbReference type="AlphaFoldDB" id="A0A7M2YT97"/>
<evidence type="ECO:0008006" key="3">
    <source>
        <dbReference type="Google" id="ProtNLM"/>
    </source>
</evidence>
<sequence length="74" mass="7660">MMSRRFLRDLAERALKTFVQTTITGALVLLTVDGASWSDVPGAAAAGAFAGTLSALTSILSSLRGNPDSASFVE</sequence>
<organism evidence="1 2">
    <name type="scientific">Gaiella occulta</name>
    <dbReference type="NCBI Taxonomy" id="1002870"/>
    <lineage>
        <taxon>Bacteria</taxon>
        <taxon>Bacillati</taxon>
        <taxon>Actinomycetota</taxon>
        <taxon>Thermoleophilia</taxon>
        <taxon>Gaiellales</taxon>
        <taxon>Gaiellaceae</taxon>
        <taxon>Gaiella</taxon>
    </lineage>
</organism>
<dbReference type="OrthoDB" id="4334328at2"/>
<keyword evidence="2" id="KW-1185">Reference proteome</keyword>
<reference evidence="1 2" key="1">
    <citation type="submission" date="2018-07" db="EMBL/GenBank/DDBJ databases">
        <title>High-quality-draft genome sequence of Gaiella occulta.</title>
        <authorList>
            <person name="Severino R."/>
            <person name="Froufe H.J.C."/>
            <person name="Rainey F.A."/>
            <person name="Barroso C."/>
            <person name="Albuquerque L."/>
            <person name="Lobo-Da-Cunha A."/>
            <person name="Da Costa M.S."/>
            <person name="Egas C."/>
        </authorList>
    </citation>
    <scope>NUCLEOTIDE SEQUENCE [LARGE SCALE GENOMIC DNA]</scope>
    <source>
        <strain evidence="1 2">F2-233</strain>
    </source>
</reference>
<name>A0A7M2YT97_9ACTN</name>
<dbReference type="EMBL" id="QQZY01000010">
    <property type="protein sequence ID" value="RDI73323.1"/>
    <property type="molecule type" value="Genomic_DNA"/>
</dbReference>
<dbReference type="Proteomes" id="UP000254134">
    <property type="component" value="Unassembled WGS sequence"/>
</dbReference>
<accession>A0A7M2YT97</accession>
<evidence type="ECO:0000313" key="1">
    <source>
        <dbReference type="EMBL" id="RDI73323.1"/>
    </source>
</evidence>
<comment type="caution">
    <text evidence="1">The sequence shown here is derived from an EMBL/GenBank/DDBJ whole genome shotgun (WGS) entry which is preliminary data.</text>
</comment>
<dbReference type="Pfam" id="PF16945">
    <property type="entry name" value="Phage_r1t_holin"/>
    <property type="match status" value="1"/>
</dbReference>
<dbReference type="InterPro" id="IPR020109">
    <property type="entry name" value="Holin_r1t"/>
</dbReference>
<dbReference type="RefSeq" id="WP_114797316.1">
    <property type="nucleotide sequence ID" value="NZ_QQZY01000010.1"/>
</dbReference>